<gene>
    <name evidence="1" type="ORF">RISINGSUN_75</name>
</gene>
<evidence type="ECO:0000313" key="2">
    <source>
        <dbReference type="Proteomes" id="UP000225553"/>
    </source>
</evidence>
<sequence>MLKTFVQAGEIYRNSTRPAIYDSLKSMLKFYGLDSAAEVFYNGENEIAKLVGSNATDNLRTDIYTDGLFRNKIFIVPTVEPSPFNSGYANSRRALTERPVWQDEDLGIMVVPSFEGRRITVEVNAHFNDRNKAQEFVNTINYRQANQIADMAFSAYIHLPVNTGILAFLEHAHDLLVKNDPTAEPDCPTWFGARCKAPMTTATNAAGNNAEMLVPMRIDNLGVQFEEPRIRLAQKAQLVGKYEVALTYFFYFQEFIGWDVEYPLNIYQDEIDAQYIPAINEQYERGFTNRSNIELAFANQLTPYNRSEHSPYFLCLPKHDPFRKEYQNWMVPVFQVRLAVANVEQQELAALSDIPDIEWNDTVMKYMLRRHAKAFSHHDTPFLFSAYSGDLQVLPVQLMMNETGSTFLTRPPTMKNTYRLMLDVDMAIRDYSQDFWDDLMKHPEDWGILPGIFPWYDWTDWDKKFPQCIDDINIGGDFIPKWDRLMSWMGLIAYRG</sequence>
<protein>
    <submittedName>
        <fullName evidence="1">Uncharacterized protein</fullName>
    </submittedName>
</protein>
<dbReference type="OrthoDB" id="2615at10239"/>
<dbReference type="EMBL" id="MF459646">
    <property type="protein sequence ID" value="ASU03595.1"/>
    <property type="molecule type" value="Genomic_DNA"/>
</dbReference>
<proteinExistence type="predicted"/>
<reference evidence="2" key="1">
    <citation type="submission" date="2017-07" db="EMBL/GenBank/DDBJ databases">
        <authorList>
            <person name="Putnam M.J."/>
            <person name="Sharma R."/>
            <person name="Kruger J.L."/>
            <person name="Berg J.A."/>
            <person name="Payne A.M."/>
            <person name="Fajardo C.P."/>
            <person name="Breakwell D.P."/>
            <person name="Hope S."/>
            <person name="Grose J.H."/>
        </authorList>
    </citation>
    <scope>NUCLEOTIDE SEQUENCE [LARGE SCALE GENOMIC DNA]</scope>
</reference>
<keyword evidence="2" id="KW-1185">Reference proteome</keyword>
<accession>A0A223LHZ7</accession>
<evidence type="ECO:0000313" key="1">
    <source>
        <dbReference type="EMBL" id="ASU03595.1"/>
    </source>
</evidence>
<dbReference type="Proteomes" id="UP000225553">
    <property type="component" value="Segment"/>
</dbReference>
<organism evidence="1 2">
    <name type="scientific">Erwinia phage vB_EamM_RisingSun</name>
    <dbReference type="NCBI Taxonomy" id="2026080"/>
    <lineage>
        <taxon>Viruses</taxon>
        <taxon>Duplodnaviria</taxon>
        <taxon>Heunggongvirae</taxon>
        <taxon>Uroviricota</taxon>
        <taxon>Caudoviricetes</taxon>
        <taxon>Chimalliviridae</taxon>
        <taxon>Risingsunvirus</taxon>
        <taxon>Risingsunvirus risingsun</taxon>
    </lineage>
</organism>
<name>A0A223LHZ7_9CAUD</name>